<gene>
    <name evidence="1" type="ORF">HNR73_007521</name>
</gene>
<name>A0A841FV26_9ACTN</name>
<keyword evidence="2" id="KW-1185">Reference proteome</keyword>
<proteinExistence type="predicted"/>
<dbReference type="EMBL" id="JACHGT010000024">
    <property type="protein sequence ID" value="MBB6039624.1"/>
    <property type="molecule type" value="Genomic_DNA"/>
</dbReference>
<comment type="caution">
    <text evidence="1">The sequence shown here is derived from an EMBL/GenBank/DDBJ whole genome shotgun (WGS) entry which is preliminary data.</text>
</comment>
<dbReference type="Proteomes" id="UP000548476">
    <property type="component" value="Unassembled WGS sequence"/>
</dbReference>
<evidence type="ECO:0000313" key="2">
    <source>
        <dbReference type="Proteomes" id="UP000548476"/>
    </source>
</evidence>
<sequence>MASAKNAGAVGDRTETVNTAPDLGAILAETRRIRQEFAEHGGGPLDNSNVELVLPVGHFAGPMFTRPEAEAPESFEVRFRDGVFSLSAAEYAVWAVAHGDPESVGASPTTRAMVEDAASRAGVREPAPLFDGLAKDGLLVRTRTSGPDAEEFARRHQIRPLALGLGNTPQSLGGFQIGMPNAPRATVGYDVYHMWLFAHQAENLWGAISTIAAEAAAANLEEGDEGVRLIEDPETLLTGFLNAMPVLVSTSCVYIDRC</sequence>
<reference evidence="1 2" key="1">
    <citation type="submission" date="2020-08" db="EMBL/GenBank/DDBJ databases">
        <title>Genomic Encyclopedia of Type Strains, Phase IV (KMG-IV): sequencing the most valuable type-strain genomes for metagenomic binning, comparative biology and taxonomic classification.</title>
        <authorList>
            <person name="Goeker M."/>
        </authorList>
    </citation>
    <scope>NUCLEOTIDE SEQUENCE [LARGE SCALE GENOMIC DNA]</scope>
    <source>
        <strain evidence="1 2">YIM 65646</strain>
    </source>
</reference>
<dbReference type="AlphaFoldDB" id="A0A841FV26"/>
<accession>A0A841FV26</accession>
<protein>
    <submittedName>
        <fullName evidence="1">Uncharacterized protein</fullName>
    </submittedName>
</protein>
<dbReference type="RefSeq" id="WP_184792713.1">
    <property type="nucleotide sequence ID" value="NZ_BONT01000028.1"/>
</dbReference>
<evidence type="ECO:0000313" key="1">
    <source>
        <dbReference type="EMBL" id="MBB6039624.1"/>
    </source>
</evidence>
<organism evidence="1 2">
    <name type="scientific">Phytomonospora endophytica</name>
    <dbReference type="NCBI Taxonomy" id="714109"/>
    <lineage>
        <taxon>Bacteria</taxon>
        <taxon>Bacillati</taxon>
        <taxon>Actinomycetota</taxon>
        <taxon>Actinomycetes</taxon>
        <taxon>Micromonosporales</taxon>
        <taxon>Micromonosporaceae</taxon>
        <taxon>Phytomonospora</taxon>
    </lineage>
</organism>